<dbReference type="Pfam" id="PF10983">
    <property type="entry name" value="DUF2793"/>
    <property type="match status" value="1"/>
</dbReference>
<proteinExistence type="predicted"/>
<evidence type="ECO:0000313" key="2">
    <source>
        <dbReference type="Proteomes" id="UP000248311"/>
    </source>
</evidence>
<protein>
    <submittedName>
        <fullName evidence="1">Uncharacterized protein DUF2793</fullName>
    </submittedName>
</protein>
<name>A0A318SRS7_9RHOB</name>
<comment type="caution">
    <text evidence="1">The sequence shown here is derived from an EMBL/GenBank/DDBJ whole genome shotgun (WGS) entry which is preliminary data.</text>
</comment>
<dbReference type="AlphaFoldDB" id="A0A318SRS7"/>
<dbReference type="InterPro" id="IPR021251">
    <property type="entry name" value="DUF2793"/>
</dbReference>
<evidence type="ECO:0000313" key="1">
    <source>
        <dbReference type="EMBL" id="PYE84520.1"/>
    </source>
</evidence>
<accession>A0A318SRS7</accession>
<gene>
    <name evidence="1" type="ORF">DFP88_102320</name>
</gene>
<dbReference type="Proteomes" id="UP000248311">
    <property type="component" value="Unassembled WGS sequence"/>
</dbReference>
<dbReference type="OrthoDB" id="564699at2"/>
<keyword evidence="2" id="KW-1185">Reference proteome</keyword>
<reference evidence="1 2" key="1">
    <citation type="submission" date="2018-06" db="EMBL/GenBank/DDBJ databases">
        <title>Genomic Encyclopedia of Type Strains, Phase III (KMG-III): the genomes of soil and plant-associated and newly described type strains.</title>
        <authorList>
            <person name="Whitman W."/>
        </authorList>
    </citation>
    <scope>NUCLEOTIDE SEQUENCE [LARGE SCALE GENOMIC DNA]</scope>
    <source>
        <strain evidence="1 2">CECT 9025</strain>
    </source>
</reference>
<dbReference type="EMBL" id="QJTE01000002">
    <property type="protein sequence ID" value="PYE84520.1"/>
    <property type="molecule type" value="Genomic_DNA"/>
</dbReference>
<sequence length="355" mass="35536">MPDTTANLGLPVLQPAQAQKHVTHNEALERLDALVMPVVQDRDRTAPPAEPAPGQRHIVAAGAAGAWTGQDGAVAVFSNGGWLFLRPAPGWQLRCLAEDAALVFGAGTWSVAGSTGTGGGAARQEMLGLNTDADATNRLAVAADATLLTHEGAGHQLKLNKAAPGDTASLLFQTGWSGRAEMGTAGSDAFAIKVSADGADWSQGVAFDGASGAAAFGPGLTIGGATAYHSGNVLGAVSLDAGAATGALLDRGESADGAWLRLADGTQICLSPALSASAADQPLGALFTAPEITWTFPRAFIAAPALQVHCSGAAGHWANARPGADAGVSALIQGFAATTQGTGATYRAMAVGRWG</sequence>
<dbReference type="RefSeq" id="WP_110813606.1">
    <property type="nucleotide sequence ID" value="NZ_QJTE01000002.1"/>
</dbReference>
<organism evidence="1 2">
    <name type="scientific">Pseudoroseicyclus aestuarii</name>
    <dbReference type="NCBI Taxonomy" id="1795041"/>
    <lineage>
        <taxon>Bacteria</taxon>
        <taxon>Pseudomonadati</taxon>
        <taxon>Pseudomonadota</taxon>
        <taxon>Alphaproteobacteria</taxon>
        <taxon>Rhodobacterales</taxon>
        <taxon>Paracoccaceae</taxon>
        <taxon>Pseudoroseicyclus</taxon>
    </lineage>
</organism>